<reference evidence="1" key="1">
    <citation type="submission" date="2013-08" db="EMBL/GenBank/DDBJ databases">
        <authorList>
            <person name="Mendez C."/>
            <person name="Richter M."/>
            <person name="Ferrer M."/>
            <person name="Sanchez J."/>
        </authorList>
    </citation>
    <scope>NUCLEOTIDE SEQUENCE</scope>
</reference>
<dbReference type="PANTHER" id="PTHR43685">
    <property type="entry name" value="GLYCOSYLTRANSFERASE"/>
    <property type="match status" value="1"/>
</dbReference>
<reference evidence="1" key="2">
    <citation type="journal article" date="2014" name="ISME J.">
        <title>Microbial stratification in low pH oxic and suboxic macroscopic growths along an acid mine drainage.</title>
        <authorList>
            <person name="Mendez-Garcia C."/>
            <person name="Mesa V."/>
            <person name="Sprenger R.R."/>
            <person name="Richter M."/>
            <person name="Diez M.S."/>
            <person name="Solano J."/>
            <person name="Bargiela R."/>
            <person name="Golyshina O.V."/>
            <person name="Manteca A."/>
            <person name="Ramos J.L."/>
            <person name="Gallego J.R."/>
            <person name="Llorente I."/>
            <person name="Martins Dos Santos V.A."/>
            <person name="Jensen O.N."/>
            <person name="Pelaez A.I."/>
            <person name="Sanchez J."/>
            <person name="Ferrer M."/>
        </authorList>
    </citation>
    <scope>NUCLEOTIDE SEQUENCE</scope>
</reference>
<dbReference type="Gene3D" id="3.90.550.10">
    <property type="entry name" value="Spore Coat Polysaccharide Biosynthesis Protein SpsA, Chain A"/>
    <property type="match status" value="2"/>
</dbReference>
<dbReference type="EMBL" id="AUZZ01004421">
    <property type="protein sequence ID" value="EQD53301.1"/>
    <property type="molecule type" value="Genomic_DNA"/>
</dbReference>
<evidence type="ECO:0000313" key="1">
    <source>
        <dbReference type="EMBL" id="EQD53301.1"/>
    </source>
</evidence>
<dbReference type="InterPro" id="IPR029044">
    <property type="entry name" value="Nucleotide-diphossugar_trans"/>
</dbReference>
<proteinExistence type="predicted"/>
<feature type="non-terminal residue" evidence="1">
    <location>
        <position position="168"/>
    </location>
</feature>
<dbReference type="PANTHER" id="PTHR43685:SF11">
    <property type="entry name" value="GLYCOSYLTRANSFERASE TAGX-RELATED"/>
    <property type="match status" value="1"/>
</dbReference>
<sequence length="168" mass="18960">FVTHLGVYKTEVVRRLGGFRQGLEGSQDWDLALRVTERLDPSKIRHIPRILYHWRVHPGSTASGPAAKFYAVGSSIVAVKEHLDRQGVRAGVSSIAVASARYLRVTREVPSPAPLVTIIIPTRDGRYFRSAIESIKEKTSYKPYDLLIIDNASRNPEFRRYLSSIEKD</sequence>
<dbReference type="SUPFAM" id="SSF53448">
    <property type="entry name" value="Nucleotide-diphospho-sugar transferases"/>
    <property type="match status" value="2"/>
</dbReference>
<dbReference type="InterPro" id="IPR050834">
    <property type="entry name" value="Glycosyltransf_2"/>
</dbReference>
<dbReference type="GO" id="GO:0016740">
    <property type="term" value="F:transferase activity"/>
    <property type="evidence" value="ECO:0007669"/>
    <property type="project" value="UniProtKB-KW"/>
</dbReference>
<accession>T0ZYL2</accession>
<gene>
    <name evidence="1" type="ORF">B2A_06273</name>
</gene>
<protein>
    <submittedName>
        <fullName evidence="1">Glycosyl transferase, group 2 family protein</fullName>
    </submittedName>
</protein>
<comment type="caution">
    <text evidence="1">The sequence shown here is derived from an EMBL/GenBank/DDBJ whole genome shotgun (WGS) entry which is preliminary data.</text>
</comment>
<name>T0ZYL2_9ZZZZ</name>
<keyword evidence="1" id="KW-0808">Transferase</keyword>
<feature type="non-terminal residue" evidence="1">
    <location>
        <position position="1"/>
    </location>
</feature>
<dbReference type="AlphaFoldDB" id="T0ZYL2"/>
<organism evidence="1">
    <name type="scientific">mine drainage metagenome</name>
    <dbReference type="NCBI Taxonomy" id="410659"/>
    <lineage>
        <taxon>unclassified sequences</taxon>
        <taxon>metagenomes</taxon>
        <taxon>ecological metagenomes</taxon>
    </lineage>
</organism>